<protein>
    <recommendedName>
        <fullName evidence="6">Velvet domain-containing protein</fullName>
    </recommendedName>
</protein>
<sequence>MYPPPPPSIPRTGKSTSASQMVAIPIVPDSLISDVVADDLDWVFTPPVSVENGMFKGRSLRFALAVAQEPVLGRRKTEKDRRPLGPAPIIRFRAVECKRRKSSGEDSEEEVDPSTLEPSHLICAAELASPSTTNNKPVNSSSSREPISTVPSRRFNPKKQVSNGRQNKNRSHFVNGEEDGEDGDVSLLEDGERLEIMRPSPPFTTTPDPPPTPATFRDMISKERESNIRSVSGTPQEDDRMDIDSGQESEDVETPYVYKRKVEPQSNSQHQTLAPRTKSGGSNASPSIIGSKGVRNLYGNLHVAGVRVPAPEGGMGTWFLFTDLSVRQEGTYSLRFRCFDLTAIAPDLGVPAPCLVECQSQPFRVYSPRQVPPLPKPTELAEHFAKQGFKLNTRKNERTVSSPPPPNSSTETIKESHRPGVKPVQHDDGAGIGGSSSSSTATAYDLSGENVTTSTDTGGGSNELLPTINSNNRKPS</sequence>
<feature type="compositionally biased region" description="Pro residues" evidence="5">
    <location>
        <begin position="199"/>
        <end position="213"/>
    </location>
</feature>
<evidence type="ECO:0000313" key="7">
    <source>
        <dbReference type="EMBL" id="WRT63694.1"/>
    </source>
</evidence>
<feature type="compositionally biased region" description="Acidic residues" evidence="5">
    <location>
        <begin position="239"/>
        <end position="253"/>
    </location>
</feature>
<proteinExistence type="predicted"/>
<keyword evidence="8" id="KW-1185">Reference proteome</keyword>
<dbReference type="InterPro" id="IPR038491">
    <property type="entry name" value="Velvet_dom_sf"/>
</dbReference>
<evidence type="ECO:0000259" key="6">
    <source>
        <dbReference type="PROSITE" id="PS51821"/>
    </source>
</evidence>
<evidence type="ECO:0000256" key="2">
    <source>
        <dbReference type="ARBA" id="ARBA00023015"/>
    </source>
</evidence>
<keyword evidence="2" id="KW-0805">Transcription regulation</keyword>
<feature type="region of interest" description="Disordered" evidence="5">
    <location>
        <begin position="389"/>
        <end position="476"/>
    </location>
</feature>
<dbReference type="PANTHER" id="PTHR33572:SF3">
    <property type="entry name" value="VELVET COMPLEX SUBUNIT B"/>
    <property type="match status" value="1"/>
</dbReference>
<evidence type="ECO:0000256" key="5">
    <source>
        <dbReference type="SAM" id="MobiDB-lite"/>
    </source>
</evidence>
<organism evidence="7 8">
    <name type="scientific">Kwoniella shivajii</name>
    <dbReference type="NCBI Taxonomy" id="564305"/>
    <lineage>
        <taxon>Eukaryota</taxon>
        <taxon>Fungi</taxon>
        <taxon>Dikarya</taxon>
        <taxon>Basidiomycota</taxon>
        <taxon>Agaricomycotina</taxon>
        <taxon>Tremellomycetes</taxon>
        <taxon>Tremellales</taxon>
        <taxon>Cryptococcaceae</taxon>
        <taxon>Kwoniella</taxon>
    </lineage>
</organism>
<feature type="compositionally biased region" description="Acidic residues" evidence="5">
    <location>
        <begin position="176"/>
        <end position="189"/>
    </location>
</feature>
<keyword evidence="4" id="KW-0539">Nucleus</keyword>
<accession>A0ABZ1CR45</accession>
<name>A0ABZ1CR45_9TREE</name>
<feature type="compositionally biased region" description="Polar residues" evidence="5">
    <location>
        <begin position="129"/>
        <end position="151"/>
    </location>
</feature>
<dbReference type="InterPro" id="IPR037525">
    <property type="entry name" value="Velvet_dom"/>
</dbReference>
<evidence type="ECO:0000256" key="4">
    <source>
        <dbReference type="ARBA" id="ARBA00023242"/>
    </source>
</evidence>
<dbReference type="Proteomes" id="UP001329825">
    <property type="component" value="Chromosome 1"/>
</dbReference>
<dbReference type="PROSITE" id="PS51821">
    <property type="entry name" value="VELVET"/>
    <property type="match status" value="1"/>
</dbReference>
<reference evidence="7 8" key="1">
    <citation type="submission" date="2024-01" db="EMBL/GenBank/DDBJ databases">
        <title>Comparative genomics of Cryptococcus and Kwoniella reveals pathogenesis evolution and contrasting modes of karyotype evolution via chromosome fusion or intercentromeric recombination.</title>
        <authorList>
            <person name="Coelho M.A."/>
            <person name="David-Palma M."/>
            <person name="Shea T."/>
            <person name="Bowers K."/>
            <person name="McGinley-Smith S."/>
            <person name="Mohammad A.W."/>
            <person name="Gnirke A."/>
            <person name="Yurkov A.M."/>
            <person name="Nowrousian M."/>
            <person name="Sun S."/>
            <person name="Cuomo C.A."/>
            <person name="Heitman J."/>
        </authorList>
    </citation>
    <scope>NUCLEOTIDE SEQUENCE [LARGE SCALE GENOMIC DNA]</scope>
    <source>
        <strain evidence="7">CBS 11374</strain>
    </source>
</reference>
<feature type="compositionally biased region" description="Polar residues" evidence="5">
    <location>
        <begin position="467"/>
        <end position="476"/>
    </location>
</feature>
<dbReference type="RefSeq" id="XP_062788434.1">
    <property type="nucleotide sequence ID" value="XM_062932383.1"/>
</dbReference>
<dbReference type="PANTHER" id="PTHR33572">
    <property type="entry name" value="SPORE DEVELOPMENT REGULATOR VOSA"/>
    <property type="match status" value="1"/>
</dbReference>
<feature type="compositionally biased region" description="Basic and acidic residues" evidence="5">
    <location>
        <begin position="412"/>
        <end position="429"/>
    </location>
</feature>
<evidence type="ECO:0000256" key="1">
    <source>
        <dbReference type="ARBA" id="ARBA00004123"/>
    </source>
</evidence>
<evidence type="ECO:0000256" key="3">
    <source>
        <dbReference type="ARBA" id="ARBA00023163"/>
    </source>
</evidence>
<dbReference type="EMBL" id="CP141881">
    <property type="protein sequence ID" value="WRT63694.1"/>
    <property type="molecule type" value="Genomic_DNA"/>
</dbReference>
<feature type="region of interest" description="Disordered" evidence="5">
    <location>
        <begin position="97"/>
        <end position="288"/>
    </location>
</feature>
<dbReference type="Gene3D" id="2.60.40.3960">
    <property type="entry name" value="Velvet domain"/>
    <property type="match status" value="1"/>
</dbReference>
<comment type="subcellular location">
    <subcellularLocation>
        <location evidence="1">Nucleus</location>
    </subcellularLocation>
</comment>
<feature type="domain" description="Velvet" evidence="6">
    <location>
        <begin position="57"/>
        <end position="394"/>
    </location>
</feature>
<dbReference type="GeneID" id="87952748"/>
<gene>
    <name evidence="7" type="ORF">IL334_000617</name>
</gene>
<dbReference type="Pfam" id="PF11754">
    <property type="entry name" value="Velvet"/>
    <property type="match status" value="1"/>
</dbReference>
<keyword evidence="3" id="KW-0804">Transcription</keyword>
<evidence type="ECO:0000313" key="8">
    <source>
        <dbReference type="Proteomes" id="UP001329825"/>
    </source>
</evidence>
<dbReference type="InterPro" id="IPR021740">
    <property type="entry name" value="Velvet"/>
</dbReference>
<feature type="compositionally biased region" description="Polar residues" evidence="5">
    <location>
        <begin position="264"/>
        <end position="288"/>
    </location>
</feature>